<keyword evidence="2" id="KW-1185">Reference proteome</keyword>
<proteinExistence type="predicted"/>
<dbReference type="AlphaFoldDB" id="A0AA86W5D3"/>
<sequence length="120" mass="13989">MAKFFNKRLAANDTIHDDMLMASEKSLECNSGTTRKCHNEAEEDDIEGNSDVHGKYCMPNCIAVLKSLKEEDFLSRQQFSFALELIKDPQNRIIVMCLQDSMYDLAYWIFYKYELNEKLS</sequence>
<gene>
    <name evidence="1" type="ORF">AYBTSS11_LOCUS31116</name>
</gene>
<evidence type="ECO:0000313" key="2">
    <source>
        <dbReference type="Proteomes" id="UP001189624"/>
    </source>
</evidence>
<reference evidence="1" key="1">
    <citation type="submission" date="2023-10" db="EMBL/GenBank/DDBJ databases">
        <authorList>
            <person name="Domelevo Entfellner J.-B."/>
        </authorList>
    </citation>
    <scope>NUCLEOTIDE SEQUENCE</scope>
</reference>
<dbReference type="Gramene" id="rna-AYBTSS11_LOCUS31116">
    <property type="protein sequence ID" value="CAJ1978912.1"/>
    <property type="gene ID" value="gene-AYBTSS11_LOCUS31116"/>
</dbReference>
<name>A0AA86W5D3_9FABA</name>
<dbReference type="Proteomes" id="UP001189624">
    <property type="component" value="Chromosome 11"/>
</dbReference>
<accession>A0AA86W5D3</accession>
<dbReference type="EMBL" id="OY731408">
    <property type="protein sequence ID" value="CAJ1978912.1"/>
    <property type="molecule type" value="Genomic_DNA"/>
</dbReference>
<protein>
    <submittedName>
        <fullName evidence="1">Uncharacterized protein</fullName>
    </submittedName>
</protein>
<evidence type="ECO:0000313" key="1">
    <source>
        <dbReference type="EMBL" id="CAJ1978912.1"/>
    </source>
</evidence>
<organism evidence="1 2">
    <name type="scientific">Sphenostylis stenocarpa</name>
    <dbReference type="NCBI Taxonomy" id="92480"/>
    <lineage>
        <taxon>Eukaryota</taxon>
        <taxon>Viridiplantae</taxon>
        <taxon>Streptophyta</taxon>
        <taxon>Embryophyta</taxon>
        <taxon>Tracheophyta</taxon>
        <taxon>Spermatophyta</taxon>
        <taxon>Magnoliopsida</taxon>
        <taxon>eudicotyledons</taxon>
        <taxon>Gunneridae</taxon>
        <taxon>Pentapetalae</taxon>
        <taxon>rosids</taxon>
        <taxon>fabids</taxon>
        <taxon>Fabales</taxon>
        <taxon>Fabaceae</taxon>
        <taxon>Papilionoideae</taxon>
        <taxon>50 kb inversion clade</taxon>
        <taxon>NPAAA clade</taxon>
        <taxon>indigoferoid/millettioid clade</taxon>
        <taxon>Phaseoleae</taxon>
        <taxon>Sphenostylis</taxon>
    </lineage>
</organism>